<feature type="domain" description="SAC" evidence="8">
    <location>
        <begin position="122"/>
        <end position="450"/>
    </location>
</feature>
<dbReference type="Proteomes" id="UP000549394">
    <property type="component" value="Unassembled WGS sequence"/>
</dbReference>
<comment type="catalytic activity">
    <reaction evidence="2">
        <text>a 1,2-diacyl-sn-glycero-3-phospho-(1D-myo-inositol-3-phosphate) + H2O = a 1,2-diacyl-sn-glycero-3-phospho-(1D-myo-inositol) + phosphate</text>
        <dbReference type="Rhea" id="RHEA:12316"/>
        <dbReference type="ChEBI" id="CHEBI:15377"/>
        <dbReference type="ChEBI" id="CHEBI:43474"/>
        <dbReference type="ChEBI" id="CHEBI:57880"/>
        <dbReference type="ChEBI" id="CHEBI:58088"/>
        <dbReference type="EC" id="3.1.3.64"/>
    </reaction>
    <physiologicalReaction direction="left-to-right" evidence="2">
        <dbReference type="Rhea" id="RHEA:12317"/>
    </physiologicalReaction>
</comment>
<keyword evidence="7" id="KW-0812">Transmembrane</keyword>
<dbReference type="GO" id="GO:0046856">
    <property type="term" value="P:phosphatidylinositol dephosphorylation"/>
    <property type="evidence" value="ECO:0007669"/>
    <property type="project" value="TreeGrafter"/>
</dbReference>
<dbReference type="EC" id="3.1.3.64" evidence="1"/>
<dbReference type="InterPro" id="IPR002013">
    <property type="entry name" value="SAC_dom"/>
</dbReference>
<keyword evidence="7" id="KW-1133">Transmembrane helix</keyword>
<accession>A0A7I8VVU6</accession>
<comment type="caution">
    <text evidence="9">The sequence shown here is derived from an EMBL/GenBank/DDBJ whole genome shotgun (WGS) entry which is preliminary data.</text>
</comment>
<dbReference type="PANTHER" id="PTHR45662:SF2">
    <property type="entry name" value="PHOSPHATIDYLINOSITOL-3-PHOSPHATASE SAC1"/>
    <property type="match status" value="1"/>
</dbReference>
<evidence type="ECO:0000313" key="10">
    <source>
        <dbReference type="Proteomes" id="UP000549394"/>
    </source>
</evidence>
<dbReference type="PANTHER" id="PTHR45662">
    <property type="entry name" value="PHOSPHATIDYLINOSITIDE PHOSPHATASE SAC1"/>
    <property type="match status" value="1"/>
</dbReference>
<evidence type="ECO:0000256" key="3">
    <source>
        <dbReference type="ARBA" id="ARBA00036807"/>
    </source>
</evidence>
<dbReference type="OrthoDB" id="405996at2759"/>
<reference evidence="9 10" key="1">
    <citation type="submission" date="2020-08" db="EMBL/GenBank/DDBJ databases">
        <authorList>
            <person name="Hejnol A."/>
        </authorList>
    </citation>
    <scope>NUCLEOTIDE SEQUENCE [LARGE SCALE GENOMIC DNA]</scope>
</reference>
<evidence type="ECO:0000256" key="2">
    <source>
        <dbReference type="ARBA" id="ARBA00036631"/>
    </source>
</evidence>
<gene>
    <name evidence="9" type="ORF">DGYR_LOCUS7811</name>
</gene>
<evidence type="ECO:0000313" key="9">
    <source>
        <dbReference type="EMBL" id="CAD5119597.1"/>
    </source>
</evidence>
<name>A0A7I8VVU6_9ANNE</name>
<dbReference type="GO" id="GO:0005783">
    <property type="term" value="C:endoplasmic reticulum"/>
    <property type="evidence" value="ECO:0007669"/>
    <property type="project" value="TreeGrafter"/>
</dbReference>
<evidence type="ECO:0000256" key="4">
    <source>
        <dbReference type="ARBA" id="ARBA00040795"/>
    </source>
</evidence>
<sequence length="590" mass="67937">MAIYDNMKLHTTNDKFFIEPIDSSLSNELLVIDRVTQEISVDKNQGQIPNVAETRVIFGIFGIIKLLAGNYLIVITDRTLVGEINGKKIWKVASTQLISYKRTTLHMTEDQIHHNRMYISLAEHALGIESYYFSYDYDLTHTLQRLDNTSPDFVSMCLAERADARFVWNQHLLKDFHRDDLSKFSLPLMLGFVVIKQVVIKNHCFSYALISRRSCHRAGTRYYMRGLDVDGNSANYVETEQLIECEGYRASFVQTRGSIPLVWSQRPNLKYKPTPQISQSQNHSNAFQKHFATQLFSYGKQVLINLIDHKGAEKELENSFRQLTNSSKNPDIRYEAFDFHQECSKMRWHRLSILLDRLEEERKMFKFFAHDKDGRTVIVQDGVFRTNCIDCLDRTNVVQSLLARRTLQDQLVKFNILQEGERVEDQLAFETVFKNVWADNADACAKQYAGTGALKTDFTRTGKRTKMGLMKDGVNSAIRYVKNNFYDGFRQDAVDLILGNHQVDEGECATTICPLQEKRDIKFYILPAIFCVAFSMLLVSFLVGSDHSGEHALYLAFWIMATAVTGGLIYYYGTEFVDKPKLVQTKNKLD</sequence>
<evidence type="ECO:0000256" key="7">
    <source>
        <dbReference type="SAM" id="Phobius"/>
    </source>
</evidence>
<proteinExistence type="predicted"/>
<feature type="transmembrane region" description="Helical" evidence="7">
    <location>
        <begin position="552"/>
        <end position="572"/>
    </location>
</feature>
<comment type="catalytic activity">
    <reaction evidence="3">
        <text>a 1,2-diacyl-sn-glycero-3-phospho-(1D-myo-inositol 4-phosphate) + H2O = a 1,2-diacyl-sn-glycero-3-phospho-(1D-myo-inositol) + phosphate</text>
        <dbReference type="Rhea" id="RHEA:55652"/>
        <dbReference type="ChEBI" id="CHEBI:15377"/>
        <dbReference type="ChEBI" id="CHEBI:43474"/>
        <dbReference type="ChEBI" id="CHEBI:57880"/>
        <dbReference type="ChEBI" id="CHEBI:58178"/>
    </reaction>
    <physiologicalReaction direction="left-to-right" evidence="3">
        <dbReference type="Rhea" id="RHEA:55653"/>
    </physiologicalReaction>
</comment>
<dbReference type="GO" id="GO:0043812">
    <property type="term" value="F:phosphatidylinositol-4-phosphate phosphatase activity"/>
    <property type="evidence" value="ECO:0007669"/>
    <property type="project" value="TreeGrafter"/>
</dbReference>
<dbReference type="AlphaFoldDB" id="A0A7I8VVU6"/>
<dbReference type="PROSITE" id="PS50275">
    <property type="entry name" value="SAC"/>
    <property type="match status" value="1"/>
</dbReference>
<evidence type="ECO:0000256" key="1">
    <source>
        <dbReference type="ARBA" id="ARBA00013038"/>
    </source>
</evidence>
<organism evidence="9 10">
    <name type="scientific">Dimorphilus gyrociliatus</name>
    <dbReference type="NCBI Taxonomy" id="2664684"/>
    <lineage>
        <taxon>Eukaryota</taxon>
        <taxon>Metazoa</taxon>
        <taxon>Spiralia</taxon>
        <taxon>Lophotrochozoa</taxon>
        <taxon>Annelida</taxon>
        <taxon>Polychaeta</taxon>
        <taxon>Polychaeta incertae sedis</taxon>
        <taxon>Dinophilidae</taxon>
        <taxon>Dimorphilus</taxon>
    </lineage>
</organism>
<protein>
    <recommendedName>
        <fullName evidence="4">Phosphatidylinositol-3-phosphatase SAC1</fullName>
        <ecNumber evidence="1">3.1.3.64</ecNumber>
    </recommendedName>
    <alternativeName>
        <fullName evidence="6">Phosphatidylinositol-4-phosphate phosphatase</fullName>
    </alternativeName>
    <alternativeName>
        <fullName evidence="5">Suppressor of actin mutations 1-like protein</fullName>
    </alternativeName>
</protein>
<evidence type="ECO:0000259" key="8">
    <source>
        <dbReference type="PROSITE" id="PS50275"/>
    </source>
</evidence>
<dbReference type="EMBL" id="CAJFCJ010000010">
    <property type="protein sequence ID" value="CAD5119597.1"/>
    <property type="molecule type" value="Genomic_DNA"/>
</dbReference>
<evidence type="ECO:0000256" key="6">
    <source>
        <dbReference type="ARBA" id="ARBA00041911"/>
    </source>
</evidence>
<keyword evidence="10" id="KW-1185">Reference proteome</keyword>
<dbReference type="GO" id="GO:0004438">
    <property type="term" value="F:phosphatidylinositol-3-phosphate phosphatase activity"/>
    <property type="evidence" value="ECO:0007669"/>
    <property type="project" value="UniProtKB-EC"/>
</dbReference>
<dbReference type="Pfam" id="PF02383">
    <property type="entry name" value="Syja_N"/>
    <property type="match status" value="1"/>
</dbReference>
<evidence type="ECO:0000256" key="5">
    <source>
        <dbReference type="ARBA" id="ARBA00041396"/>
    </source>
</evidence>
<feature type="transmembrane region" description="Helical" evidence="7">
    <location>
        <begin position="523"/>
        <end position="545"/>
    </location>
</feature>
<keyword evidence="7" id="KW-0472">Membrane</keyword>